<accession>A0ABZ2LWS7</accession>
<dbReference type="Proteomes" id="UP001370348">
    <property type="component" value="Chromosome"/>
</dbReference>
<organism evidence="1 2">
    <name type="scientific">Pendulispora albinea</name>
    <dbReference type="NCBI Taxonomy" id="2741071"/>
    <lineage>
        <taxon>Bacteria</taxon>
        <taxon>Pseudomonadati</taxon>
        <taxon>Myxococcota</taxon>
        <taxon>Myxococcia</taxon>
        <taxon>Myxococcales</taxon>
        <taxon>Sorangiineae</taxon>
        <taxon>Pendulisporaceae</taxon>
        <taxon>Pendulispora</taxon>
    </lineage>
</organism>
<evidence type="ECO:0000313" key="2">
    <source>
        <dbReference type="Proteomes" id="UP001370348"/>
    </source>
</evidence>
<reference evidence="1 2" key="1">
    <citation type="submission" date="2021-12" db="EMBL/GenBank/DDBJ databases">
        <title>Discovery of the Pendulisporaceae a myxobacterial family with distinct sporulation behavior and unique specialized metabolism.</title>
        <authorList>
            <person name="Garcia R."/>
            <person name="Popoff A."/>
            <person name="Bader C.D."/>
            <person name="Loehr J."/>
            <person name="Walesch S."/>
            <person name="Walt C."/>
            <person name="Boldt J."/>
            <person name="Bunk B."/>
            <person name="Haeckl F.J.F.P.J."/>
            <person name="Gunesch A.P."/>
            <person name="Birkelbach J."/>
            <person name="Nuebel U."/>
            <person name="Pietschmann T."/>
            <person name="Bach T."/>
            <person name="Mueller R."/>
        </authorList>
    </citation>
    <scope>NUCLEOTIDE SEQUENCE [LARGE SCALE GENOMIC DNA]</scope>
    <source>
        <strain evidence="1 2">MSr11954</strain>
    </source>
</reference>
<proteinExistence type="predicted"/>
<dbReference type="EMBL" id="CP089984">
    <property type="protein sequence ID" value="WXB15381.1"/>
    <property type="molecule type" value="Genomic_DNA"/>
</dbReference>
<keyword evidence="2" id="KW-1185">Reference proteome</keyword>
<sequence>MSTFIYVAAPYEDALLVREVHARLRACGCIYTSTWAENARGAENFALSTVDELREITRLNDDGIDMSDAMLVIARPGAGGEMFAEVRYALERQIPVYWVGRRILSTFRPGVTLCESIDDAVARVTAEVAA</sequence>
<dbReference type="RefSeq" id="WP_394825007.1">
    <property type="nucleotide sequence ID" value="NZ_CP089984.1"/>
</dbReference>
<evidence type="ECO:0000313" key="1">
    <source>
        <dbReference type="EMBL" id="WXB15381.1"/>
    </source>
</evidence>
<name>A0ABZ2LWS7_9BACT</name>
<gene>
    <name evidence="1" type="ORF">LZC94_47120</name>
</gene>
<protein>
    <submittedName>
        <fullName evidence="1">Nucleoside 2-deoxyribosyltransferase</fullName>
    </submittedName>
</protein>